<dbReference type="PROSITE" id="PS51257">
    <property type="entry name" value="PROKAR_LIPOPROTEIN"/>
    <property type="match status" value="1"/>
</dbReference>
<dbReference type="RefSeq" id="WP_160370079.1">
    <property type="nucleotide sequence ID" value="NZ_WSQA01000012.1"/>
</dbReference>
<dbReference type="Proteomes" id="UP000435036">
    <property type="component" value="Unassembled WGS sequence"/>
</dbReference>
<gene>
    <name evidence="1" type="ORF">GQF63_15115</name>
</gene>
<evidence type="ECO:0008006" key="3">
    <source>
        <dbReference type="Google" id="ProtNLM"/>
    </source>
</evidence>
<name>A0A6N8L0U2_9SPHI</name>
<keyword evidence="2" id="KW-1185">Reference proteome</keyword>
<reference evidence="1 2" key="1">
    <citation type="submission" date="2019-12" db="EMBL/GenBank/DDBJ databases">
        <authorList>
            <person name="Dong K."/>
        </authorList>
    </citation>
    <scope>NUCLEOTIDE SEQUENCE [LARGE SCALE GENOMIC DNA]</scope>
    <source>
        <strain evidence="1 2">JCM 31225</strain>
    </source>
</reference>
<protein>
    <recommendedName>
        <fullName evidence="3">DUF4374 domain-containing protein</fullName>
    </recommendedName>
</protein>
<evidence type="ECO:0000313" key="1">
    <source>
        <dbReference type="EMBL" id="MVZ63360.1"/>
    </source>
</evidence>
<dbReference type="OrthoDB" id="697094at2"/>
<comment type="caution">
    <text evidence="1">The sequence shown here is derived from an EMBL/GenBank/DDBJ whole genome shotgun (WGS) entry which is preliminary data.</text>
</comment>
<dbReference type="EMBL" id="WSQA01000012">
    <property type="protein sequence ID" value="MVZ63360.1"/>
    <property type="molecule type" value="Genomic_DNA"/>
</dbReference>
<organism evidence="1 2">
    <name type="scientific">Sphingobacterium humi</name>
    <dbReference type="NCBI Taxonomy" id="1796905"/>
    <lineage>
        <taxon>Bacteria</taxon>
        <taxon>Pseudomonadati</taxon>
        <taxon>Bacteroidota</taxon>
        <taxon>Sphingobacteriia</taxon>
        <taxon>Sphingobacteriales</taxon>
        <taxon>Sphingobacteriaceae</taxon>
        <taxon>Sphingobacterium</taxon>
    </lineage>
</organism>
<evidence type="ECO:0000313" key="2">
    <source>
        <dbReference type="Proteomes" id="UP000435036"/>
    </source>
</evidence>
<proteinExistence type="predicted"/>
<sequence length="353" mass="38823">MNLKWIFGIGVLATIIGFTACKRDDDEPFVNRDFSRLYIAFSDYNPNDQGTQPVNIGVMLRSDSTNFENTTSNFMYFESATRGGNAITFNPAAQRVFMSTINREPRDTVLQIFPVGPEGNLTNSGKIQNRHLKNVTGLVYYPSVDNLFALDNANSTIAVYNRPKGRDRYMKVSQRFIITDDLKPWAIAIAGNIVYVTRTGANGGIDIYDDVVSRKVDTLYNDVKASRRLTISGSQNIQGMSLDTINNVLAVTDYTGSGTTAQGKILIFENFSELAKQAGTISPTRVIAGGQTGLIRPTDVELDFKKDSKYLFVADPGAKAVYRFLKTATGDAKPDAKFVYGDSTPSGLSLDSR</sequence>
<dbReference type="AlphaFoldDB" id="A0A6N8L0U2"/>
<dbReference type="SUPFAM" id="SSF63825">
    <property type="entry name" value="YWTD domain"/>
    <property type="match status" value="1"/>
</dbReference>
<accession>A0A6N8L0U2</accession>